<accession>A0A6A6YPN2</accession>
<gene>
    <name evidence="1 3" type="ORF">BDZ99DRAFT_287494</name>
</gene>
<protein>
    <recommendedName>
        <fullName evidence="4">Protein kinase domain-containing protein</fullName>
    </recommendedName>
</protein>
<dbReference type="RefSeq" id="XP_033577675.1">
    <property type="nucleotide sequence ID" value="XM_033714072.1"/>
</dbReference>
<evidence type="ECO:0000313" key="2">
    <source>
        <dbReference type="Proteomes" id="UP000504636"/>
    </source>
</evidence>
<reference evidence="1 3" key="1">
    <citation type="journal article" date="2020" name="Stud. Mycol.">
        <title>101 Dothideomycetes genomes: a test case for predicting lifestyles and emergence of pathogens.</title>
        <authorList>
            <person name="Haridas S."/>
            <person name="Albert R."/>
            <person name="Binder M."/>
            <person name="Bloem J."/>
            <person name="Labutti K."/>
            <person name="Salamov A."/>
            <person name="Andreopoulos B."/>
            <person name="Baker S."/>
            <person name="Barry K."/>
            <person name="Bills G."/>
            <person name="Bluhm B."/>
            <person name="Cannon C."/>
            <person name="Castanera R."/>
            <person name="Culley D."/>
            <person name="Daum C."/>
            <person name="Ezra D."/>
            <person name="Gonzalez J."/>
            <person name="Henrissat B."/>
            <person name="Kuo A."/>
            <person name="Liang C."/>
            <person name="Lipzen A."/>
            <person name="Lutzoni F."/>
            <person name="Magnuson J."/>
            <person name="Mondo S."/>
            <person name="Nolan M."/>
            <person name="Ohm R."/>
            <person name="Pangilinan J."/>
            <person name="Park H.-J."/>
            <person name="Ramirez L."/>
            <person name="Alfaro M."/>
            <person name="Sun H."/>
            <person name="Tritt A."/>
            <person name="Yoshinaga Y."/>
            <person name="Zwiers L.-H."/>
            <person name="Turgeon B."/>
            <person name="Goodwin S."/>
            <person name="Spatafora J."/>
            <person name="Crous P."/>
            <person name="Grigoriev I."/>
        </authorList>
    </citation>
    <scope>NUCLEOTIDE SEQUENCE</scope>
    <source>
        <strain evidence="1 3">CBS 304.34</strain>
    </source>
</reference>
<keyword evidence="2" id="KW-1185">Reference proteome</keyword>
<evidence type="ECO:0008006" key="4">
    <source>
        <dbReference type="Google" id="ProtNLM"/>
    </source>
</evidence>
<evidence type="ECO:0000313" key="1">
    <source>
        <dbReference type="EMBL" id="KAF2810711.1"/>
    </source>
</evidence>
<reference evidence="3" key="3">
    <citation type="submission" date="2025-04" db="UniProtKB">
        <authorList>
            <consortium name="RefSeq"/>
        </authorList>
    </citation>
    <scope>IDENTIFICATION</scope>
    <source>
        <strain evidence="3">CBS 304.34</strain>
    </source>
</reference>
<organism evidence="1">
    <name type="scientific">Mytilinidion resinicola</name>
    <dbReference type="NCBI Taxonomy" id="574789"/>
    <lineage>
        <taxon>Eukaryota</taxon>
        <taxon>Fungi</taxon>
        <taxon>Dikarya</taxon>
        <taxon>Ascomycota</taxon>
        <taxon>Pezizomycotina</taxon>
        <taxon>Dothideomycetes</taxon>
        <taxon>Pleosporomycetidae</taxon>
        <taxon>Mytilinidiales</taxon>
        <taxon>Mytilinidiaceae</taxon>
        <taxon>Mytilinidion</taxon>
    </lineage>
</organism>
<sequence>MNKKTRVTFEDIKPSISICGESNVGDARIRQSRPTQSPVRRRKFDCTLNEVFGLLKLPLSFDLAEDLDTDYEPIGAHGACGVLFRVKLKSHGYTVVAKATPIDFVYRLEWEATIYKHLRLIQGIRAPVHFGNIDLDTPYFYEGIAELVHMMFVSFGGKRISTENAQYTAQPIDCLSTAIHTLASHIMTLCLATCCGMRKLVKRWRLILSGRRLLRSELCWVLLSKWLEVHRQLER</sequence>
<dbReference type="OrthoDB" id="3944001at2759"/>
<reference evidence="3" key="2">
    <citation type="submission" date="2020-04" db="EMBL/GenBank/DDBJ databases">
        <authorList>
            <consortium name="NCBI Genome Project"/>
        </authorList>
    </citation>
    <scope>NUCLEOTIDE SEQUENCE</scope>
    <source>
        <strain evidence="3">CBS 304.34</strain>
    </source>
</reference>
<dbReference type="EMBL" id="MU003699">
    <property type="protein sequence ID" value="KAF2810711.1"/>
    <property type="molecule type" value="Genomic_DNA"/>
</dbReference>
<proteinExistence type="predicted"/>
<dbReference type="AlphaFoldDB" id="A0A6A6YPN2"/>
<dbReference type="Proteomes" id="UP000504636">
    <property type="component" value="Unplaced"/>
</dbReference>
<name>A0A6A6YPN2_9PEZI</name>
<dbReference type="GeneID" id="54454965"/>
<evidence type="ECO:0000313" key="3">
    <source>
        <dbReference type="RefSeq" id="XP_033577675.1"/>
    </source>
</evidence>